<keyword evidence="5 6" id="KW-0472">Membrane</keyword>
<evidence type="ECO:0000256" key="6">
    <source>
        <dbReference type="SAM" id="Phobius"/>
    </source>
</evidence>
<dbReference type="GO" id="GO:0031966">
    <property type="term" value="C:mitochondrial membrane"/>
    <property type="evidence" value="ECO:0007669"/>
    <property type="project" value="UniProtKB-SubCell"/>
</dbReference>
<dbReference type="AlphaFoldDB" id="A0A8C2XJ19"/>
<evidence type="ECO:0000256" key="4">
    <source>
        <dbReference type="ARBA" id="ARBA00023128"/>
    </source>
</evidence>
<comment type="subcellular location">
    <subcellularLocation>
        <location evidence="1">Mitochondrion membrane</location>
        <topology evidence="1">Multi-pass membrane protein</topology>
    </subcellularLocation>
</comment>
<organism evidence="7 8">
    <name type="scientific">Cyclopterus lumpus</name>
    <name type="common">Lumpsucker</name>
    <dbReference type="NCBI Taxonomy" id="8103"/>
    <lineage>
        <taxon>Eukaryota</taxon>
        <taxon>Metazoa</taxon>
        <taxon>Chordata</taxon>
        <taxon>Craniata</taxon>
        <taxon>Vertebrata</taxon>
        <taxon>Euteleostomi</taxon>
        <taxon>Actinopterygii</taxon>
        <taxon>Neopterygii</taxon>
        <taxon>Teleostei</taxon>
        <taxon>Neoteleostei</taxon>
        <taxon>Acanthomorphata</taxon>
        <taxon>Eupercaria</taxon>
        <taxon>Perciformes</taxon>
        <taxon>Cottioidei</taxon>
        <taxon>Cottales</taxon>
        <taxon>Cyclopteridae</taxon>
        <taxon>Cyclopterus</taxon>
    </lineage>
</organism>
<evidence type="ECO:0000256" key="5">
    <source>
        <dbReference type="ARBA" id="ARBA00023136"/>
    </source>
</evidence>
<name>A0A8C2XJ19_CYCLU</name>
<protein>
    <submittedName>
        <fullName evidence="7">Transmembrane protein 126A</fullName>
    </submittedName>
</protein>
<evidence type="ECO:0000313" key="7">
    <source>
        <dbReference type="Ensembl" id="ENSCLMP00005018577.1"/>
    </source>
</evidence>
<evidence type="ECO:0000256" key="2">
    <source>
        <dbReference type="ARBA" id="ARBA00022692"/>
    </source>
</evidence>
<dbReference type="GeneTree" id="ENSGT00520000055616"/>
<dbReference type="PANTHER" id="PTHR16296">
    <property type="entry name" value="UNCHARACTERIZED HYPOTHALAMUS PROTEIN HT007"/>
    <property type="match status" value="1"/>
</dbReference>
<feature type="transmembrane region" description="Helical" evidence="6">
    <location>
        <begin position="76"/>
        <end position="98"/>
    </location>
</feature>
<evidence type="ECO:0000256" key="1">
    <source>
        <dbReference type="ARBA" id="ARBA00004225"/>
    </source>
</evidence>
<proteinExistence type="predicted"/>
<reference evidence="7" key="2">
    <citation type="submission" date="2025-09" db="UniProtKB">
        <authorList>
            <consortium name="Ensembl"/>
        </authorList>
    </citation>
    <scope>IDENTIFICATION</scope>
</reference>
<keyword evidence="2 6" id="KW-0812">Transmembrane</keyword>
<dbReference type="InterPro" id="IPR009801">
    <property type="entry name" value="TMEM126"/>
</dbReference>
<reference evidence="7" key="1">
    <citation type="submission" date="2025-08" db="UniProtKB">
        <authorList>
            <consortium name="Ensembl"/>
        </authorList>
    </citation>
    <scope>IDENTIFICATION</scope>
</reference>
<evidence type="ECO:0000256" key="3">
    <source>
        <dbReference type="ARBA" id="ARBA00022989"/>
    </source>
</evidence>
<dbReference type="GO" id="GO:0032981">
    <property type="term" value="P:mitochondrial respiratory chain complex I assembly"/>
    <property type="evidence" value="ECO:0007669"/>
    <property type="project" value="TreeGrafter"/>
</dbReference>
<dbReference type="PANTHER" id="PTHR16296:SF2">
    <property type="entry name" value="TRANSMEMBRANE PROTEIN 126A"/>
    <property type="match status" value="1"/>
</dbReference>
<sequence>MSENTQKERVSGHGLSRPVVTEMLAKNFDKLPDNDQKFFMYGPMYLGGNGGLAGLISNSLYRRVLNVTQAHFASSLPMAVLPFLTTVALYNAAVIWIIH</sequence>
<feature type="transmembrane region" description="Helical" evidence="6">
    <location>
        <begin position="38"/>
        <end position="56"/>
    </location>
</feature>
<accession>A0A8C2XJ19</accession>
<keyword evidence="8" id="KW-1185">Reference proteome</keyword>
<keyword evidence="3 6" id="KW-1133">Transmembrane helix</keyword>
<evidence type="ECO:0000313" key="8">
    <source>
        <dbReference type="Proteomes" id="UP000694565"/>
    </source>
</evidence>
<dbReference type="Proteomes" id="UP000694565">
    <property type="component" value="Unplaced"/>
</dbReference>
<dbReference type="Ensembl" id="ENSCLMT00005019591.1">
    <property type="protein sequence ID" value="ENSCLMP00005018577.1"/>
    <property type="gene ID" value="ENSCLMG00005009393.1"/>
</dbReference>
<keyword evidence="4" id="KW-0496">Mitochondrion</keyword>
<dbReference type="Pfam" id="PF07114">
    <property type="entry name" value="TMEM126"/>
    <property type="match status" value="1"/>
</dbReference>